<evidence type="ECO:0000256" key="1">
    <source>
        <dbReference type="SAM" id="MobiDB-lite"/>
    </source>
</evidence>
<proteinExistence type="predicted"/>
<keyword evidence="3" id="KW-1185">Reference proteome</keyword>
<comment type="caution">
    <text evidence="2">The sequence shown here is derived from an EMBL/GenBank/DDBJ whole genome shotgun (WGS) entry which is preliminary data.</text>
</comment>
<dbReference type="Proteomes" id="UP000655225">
    <property type="component" value="Unassembled WGS sequence"/>
</dbReference>
<evidence type="ECO:0000313" key="3">
    <source>
        <dbReference type="Proteomes" id="UP000655225"/>
    </source>
</evidence>
<name>A0A834ZMP8_TETSI</name>
<organism evidence="2 3">
    <name type="scientific">Tetracentron sinense</name>
    <name type="common">Spur-leaf</name>
    <dbReference type="NCBI Taxonomy" id="13715"/>
    <lineage>
        <taxon>Eukaryota</taxon>
        <taxon>Viridiplantae</taxon>
        <taxon>Streptophyta</taxon>
        <taxon>Embryophyta</taxon>
        <taxon>Tracheophyta</taxon>
        <taxon>Spermatophyta</taxon>
        <taxon>Magnoliopsida</taxon>
        <taxon>Trochodendrales</taxon>
        <taxon>Trochodendraceae</taxon>
        <taxon>Tetracentron</taxon>
    </lineage>
</organism>
<gene>
    <name evidence="2" type="ORF">HHK36_002815</name>
</gene>
<evidence type="ECO:0000313" key="2">
    <source>
        <dbReference type="EMBL" id="KAF8410289.1"/>
    </source>
</evidence>
<accession>A0A834ZMP8</accession>
<sequence length="310" mass="34217">MPMACKAHAERARRKRSVEEKQPSSFPSLPGPKSSRRFEVNIASVTNGFGTQRTSTPLDERTIEDELLIKVSGSAYSGGKSMINGSEEQQEPSIVDSFSLLPLLARPLSPVVQVTRTVAVPVQEEQQGATIAADIVAPTQTVVAPTVAAPVSLRRSSRDRRSAMSSDYEVYLNEGISYRFPIVLYAYLRNKLPKHLSLLSILPPPMPSENALCRQTPIVGFLCALLHIVTVMDNHGYANGSEMIQMDDHEYDSDDEIITVMVTAFIDLDEDMHLDIIDFLTTDTKKAQTSLDFTTSSSCIKLGFQDSNYK</sequence>
<dbReference type="EMBL" id="JABCRI010000002">
    <property type="protein sequence ID" value="KAF8410289.1"/>
    <property type="molecule type" value="Genomic_DNA"/>
</dbReference>
<dbReference type="OrthoDB" id="1935430at2759"/>
<protein>
    <submittedName>
        <fullName evidence="2">Uncharacterized protein</fullName>
    </submittedName>
</protein>
<dbReference type="AlphaFoldDB" id="A0A834ZMP8"/>
<reference evidence="2 3" key="1">
    <citation type="submission" date="2020-04" db="EMBL/GenBank/DDBJ databases">
        <title>Plant Genome Project.</title>
        <authorList>
            <person name="Zhang R.-G."/>
        </authorList>
    </citation>
    <scope>NUCLEOTIDE SEQUENCE [LARGE SCALE GENOMIC DNA]</scope>
    <source>
        <strain evidence="2">YNK0</strain>
        <tissue evidence="2">Leaf</tissue>
    </source>
</reference>
<feature type="region of interest" description="Disordered" evidence="1">
    <location>
        <begin position="1"/>
        <end position="35"/>
    </location>
</feature>